<gene>
    <name evidence="1" type="ORF">DSLASN_18180</name>
</gene>
<organism evidence="1 2">
    <name type="scientific">Desulfoluna limicola</name>
    <dbReference type="NCBI Taxonomy" id="2810562"/>
    <lineage>
        <taxon>Bacteria</taxon>
        <taxon>Pseudomonadati</taxon>
        <taxon>Thermodesulfobacteriota</taxon>
        <taxon>Desulfobacteria</taxon>
        <taxon>Desulfobacterales</taxon>
        <taxon>Desulfolunaceae</taxon>
        <taxon>Desulfoluna</taxon>
    </lineage>
</organism>
<reference evidence="1 2" key="1">
    <citation type="submission" date="2021-02" db="EMBL/GenBank/DDBJ databases">
        <title>Complete genome of Desulfoluna sp. strain ASN36.</title>
        <authorList>
            <person name="Takahashi A."/>
            <person name="Kojima H."/>
            <person name="Fukui M."/>
        </authorList>
    </citation>
    <scope>NUCLEOTIDE SEQUENCE [LARGE SCALE GENOMIC DNA]</scope>
    <source>
        <strain evidence="1 2">ASN36</strain>
    </source>
</reference>
<accession>A0ABN6F3X3</accession>
<evidence type="ECO:0000313" key="1">
    <source>
        <dbReference type="EMBL" id="BCS96186.1"/>
    </source>
</evidence>
<keyword evidence="2" id="KW-1185">Reference proteome</keyword>
<name>A0ABN6F3X3_9BACT</name>
<evidence type="ECO:0000313" key="2">
    <source>
        <dbReference type="Proteomes" id="UP001320148"/>
    </source>
</evidence>
<proteinExistence type="predicted"/>
<sequence>MVEHKAAVATFKKGVGSVATVNGINPFATGQGVIPSTTSKRIIARTANEDDAARSKSQGIDGVIALSTDQLGMADPGQLINFSTD</sequence>
<dbReference type="EMBL" id="AP024488">
    <property type="protein sequence ID" value="BCS96186.1"/>
    <property type="molecule type" value="Genomic_DNA"/>
</dbReference>
<protein>
    <submittedName>
        <fullName evidence="1">Uncharacterized protein</fullName>
    </submittedName>
</protein>
<dbReference type="Proteomes" id="UP001320148">
    <property type="component" value="Chromosome"/>
</dbReference>